<evidence type="ECO:0000256" key="2">
    <source>
        <dbReference type="ARBA" id="ARBA00022516"/>
    </source>
</evidence>
<keyword evidence="3 8" id="KW-0808">Transferase</keyword>
<evidence type="ECO:0000256" key="4">
    <source>
        <dbReference type="ARBA" id="ARBA00023098"/>
    </source>
</evidence>
<reference evidence="8 9" key="1">
    <citation type="submission" date="2016-10" db="EMBL/GenBank/DDBJ databases">
        <title>Rhodobacter sp. LPB0142, isolated from sea water.</title>
        <authorList>
            <person name="Kim E."/>
            <person name="Yi H."/>
        </authorList>
    </citation>
    <scope>NUCLEOTIDE SEQUENCE [LARGE SCALE GENOMIC DNA]</scope>
    <source>
        <strain evidence="8 9">LPB0142</strain>
    </source>
</reference>
<dbReference type="GO" id="GO:0006654">
    <property type="term" value="P:phosphatidic acid biosynthetic process"/>
    <property type="evidence" value="ECO:0007669"/>
    <property type="project" value="TreeGrafter"/>
</dbReference>
<comment type="pathway">
    <text evidence="1">Lipid metabolism.</text>
</comment>
<evidence type="ECO:0000256" key="5">
    <source>
        <dbReference type="ARBA" id="ARBA00023315"/>
    </source>
</evidence>
<dbReference type="CDD" id="cd07989">
    <property type="entry name" value="LPLAT_AGPAT-like"/>
    <property type="match status" value="1"/>
</dbReference>
<organism evidence="8 9">
    <name type="scientific">Rhodobacter xanthinilyticus</name>
    <dbReference type="NCBI Taxonomy" id="1850250"/>
    <lineage>
        <taxon>Bacteria</taxon>
        <taxon>Pseudomonadati</taxon>
        <taxon>Pseudomonadota</taxon>
        <taxon>Alphaproteobacteria</taxon>
        <taxon>Rhodobacterales</taxon>
        <taxon>Rhodobacter group</taxon>
        <taxon>Rhodobacter</taxon>
    </lineage>
</organism>
<dbReference type="STRING" id="1850250.LPB142_08440"/>
<evidence type="ECO:0000256" key="1">
    <source>
        <dbReference type="ARBA" id="ARBA00005189"/>
    </source>
</evidence>
<dbReference type="PANTHER" id="PTHR10434">
    <property type="entry name" value="1-ACYL-SN-GLYCEROL-3-PHOSPHATE ACYLTRANSFERASE"/>
    <property type="match status" value="1"/>
</dbReference>
<dbReference type="Pfam" id="PF01553">
    <property type="entry name" value="Acyltransferase"/>
    <property type="match status" value="1"/>
</dbReference>
<feature type="transmembrane region" description="Helical" evidence="6">
    <location>
        <begin position="20"/>
        <end position="44"/>
    </location>
</feature>
<gene>
    <name evidence="8" type="ORF">LPB142_08440</name>
</gene>
<dbReference type="SMART" id="SM00563">
    <property type="entry name" value="PlsC"/>
    <property type="match status" value="1"/>
</dbReference>
<feature type="domain" description="Phospholipid/glycerol acyltransferase" evidence="7">
    <location>
        <begin position="89"/>
        <end position="204"/>
    </location>
</feature>
<evidence type="ECO:0000256" key="6">
    <source>
        <dbReference type="SAM" id="Phobius"/>
    </source>
</evidence>
<dbReference type="AlphaFoldDB" id="A0A1D9MBV8"/>
<dbReference type="GO" id="GO:0003841">
    <property type="term" value="F:1-acylglycerol-3-phosphate O-acyltransferase activity"/>
    <property type="evidence" value="ECO:0007669"/>
    <property type="project" value="TreeGrafter"/>
</dbReference>
<keyword evidence="5 8" id="KW-0012">Acyltransferase</keyword>
<keyword evidence="9" id="KW-1185">Reference proteome</keyword>
<keyword evidence="4" id="KW-0443">Lipid metabolism</keyword>
<dbReference type="SUPFAM" id="SSF69593">
    <property type="entry name" value="Glycerol-3-phosphate (1)-acyltransferase"/>
    <property type="match status" value="1"/>
</dbReference>
<dbReference type="EMBL" id="CP017781">
    <property type="protein sequence ID" value="AOZ69336.1"/>
    <property type="molecule type" value="Genomic_DNA"/>
</dbReference>
<keyword evidence="6" id="KW-0472">Membrane</keyword>
<dbReference type="KEGG" id="rhp:LPB142_08440"/>
<evidence type="ECO:0000259" key="7">
    <source>
        <dbReference type="SMART" id="SM00563"/>
    </source>
</evidence>
<evidence type="ECO:0000313" key="9">
    <source>
        <dbReference type="Proteomes" id="UP000176562"/>
    </source>
</evidence>
<proteinExistence type="predicted"/>
<keyword evidence="2" id="KW-0444">Lipid biosynthesis</keyword>
<protein>
    <submittedName>
        <fullName evidence="8">1-acyl-sn-glycerol-3-phosphate acyltransferase</fullName>
    </submittedName>
</protein>
<keyword evidence="6" id="KW-1133">Transmembrane helix</keyword>
<evidence type="ECO:0000313" key="8">
    <source>
        <dbReference type="EMBL" id="AOZ69336.1"/>
    </source>
</evidence>
<sequence>MSTWEGPLPPPGRPIGPLGALLIALRGAALVGVLYGGLLLLLVLRLIERPLFGAARPWTPKLSRAACRVALPILGLRYKVRGTPLRAIGAVVANHGSWLDIFALNACQEVFFVAKAEVASWAGIGWLARATGTLFIRRDPKEAKAQQAMFEARIRAGHHLLFFPEGTSTDGLRVLPFKSTLFAAFYSHGLDKVMQIQPVTVIYRAPAGENPQFYGWWGSMGFARHLVKVLACPRRGSVEVVFHPPRNVADYPSRKDLCAACEADVRGALPFNG</sequence>
<dbReference type="RefSeq" id="WP_071166102.1">
    <property type="nucleotide sequence ID" value="NZ_CP017781.1"/>
</dbReference>
<dbReference type="InterPro" id="IPR002123">
    <property type="entry name" value="Plipid/glycerol_acylTrfase"/>
</dbReference>
<dbReference type="PANTHER" id="PTHR10434:SF64">
    <property type="entry name" value="1-ACYL-SN-GLYCEROL-3-PHOSPHATE ACYLTRANSFERASE-RELATED"/>
    <property type="match status" value="1"/>
</dbReference>
<accession>A0A1D9MBV8</accession>
<evidence type="ECO:0000256" key="3">
    <source>
        <dbReference type="ARBA" id="ARBA00022679"/>
    </source>
</evidence>
<name>A0A1D9MBV8_9RHOB</name>
<dbReference type="Proteomes" id="UP000176562">
    <property type="component" value="Chromosome"/>
</dbReference>
<keyword evidence="6" id="KW-0812">Transmembrane</keyword>